<reference evidence="2 3" key="1">
    <citation type="submission" date="2017-05" db="EMBL/GenBank/DDBJ databases">
        <title>The Genome Sequence of Enterococcus faecium 7H8_DIV0219.</title>
        <authorList>
            <consortium name="The Broad Institute Genomics Platform"/>
            <consortium name="The Broad Institute Genomic Center for Infectious Diseases"/>
            <person name="Earl A."/>
            <person name="Manson A."/>
            <person name="Schwartman J."/>
            <person name="Gilmore M."/>
            <person name="Abouelleil A."/>
            <person name="Cao P."/>
            <person name="Chapman S."/>
            <person name="Cusick C."/>
            <person name="Shea T."/>
            <person name="Young S."/>
            <person name="Neafsey D."/>
            <person name="Nusbaum C."/>
            <person name="Birren B."/>
        </authorList>
    </citation>
    <scope>NUCLEOTIDE SEQUENCE [LARGE SCALE GENOMIC DNA]</scope>
    <source>
        <strain evidence="2 3">7H8_DIV0219</strain>
    </source>
</reference>
<name>A0A242AMH5_ENTFC</name>
<evidence type="ECO:0000313" key="3">
    <source>
        <dbReference type="Proteomes" id="UP000194885"/>
    </source>
</evidence>
<keyword evidence="1" id="KW-1133">Transmembrane helix</keyword>
<feature type="transmembrane region" description="Helical" evidence="1">
    <location>
        <begin position="6"/>
        <end position="39"/>
    </location>
</feature>
<keyword evidence="1" id="KW-0812">Transmembrane</keyword>
<dbReference type="EMBL" id="NGKW01000047">
    <property type="protein sequence ID" value="OTN82244.1"/>
    <property type="molecule type" value="Genomic_DNA"/>
</dbReference>
<keyword evidence="1" id="KW-0472">Membrane</keyword>
<dbReference type="RefSeq" id="WP_086324080.1">
    <property type="nucleotide sequence ID" value="NZ_NGKW01000047.1"/>
</dbReference>
<sequence>MNKRFIVVLILVGMVTRLLPVLIQLGLFSSLFIYLFLSWDEYMYQQGMKKEGSFLNEKR</sequence>
<gene>
    <name evidence="2" type="ORF">A5810_003220</name>
</gene>
<comment type="caution">
    <text evidence="2">The sequence shown here is derived from an EMBL/GenBank/DDBJ whole genome shotgun (WGS) entry which is preliminary data.</text>
</comment>
<proteinExistence type="predicted"/>
<protein>
    <submittedName>
        <fullName evidence="2">Uncharacterized protein</fullName>
    </submittedName>
</protein>
<evidence type="ECO:0000256" key="1">
    <source>
        <dbReference type="SAM" id="Phobius"/>
    </source>
</evidence>
<dbReference type="AlphaFoldDB" id="A0A242AMH5"/>
<dbReference type="Proteomes" id="UP000194885">
    <property type="component" value="Unassembled WGS sequence"/>
</dbReference>
<accession>A0A242AMH5</accession>
<organism evidence="2 3">
    <name type="scientific">Enterococcus faecium</name>
    <name type="common">Streptococcus faecium</name>
    <dbReference type="NCBI Taxonomy" id="1352"/>
    <lineage>
        <taxon>Bacteria</taxon>
        <taxon>Bacillati</taxon>
        <taxon>Bacillota</taxon>
        <taxon>Bacilli</taxon>
        <taxon>Lactobacillales</taxon>
        <taxon>Enterococcaceae</taxon>
        <taxon>Enterococcus</taxon>
    </lineage>
</organism>
<evidence type="ECO:0000313" key="2">
    <source>
        <dbReference type="EMBL" id="OTN82244.1"/>
    </source>
</evidence>